<feature type="transmembrane region" description="Helical" evidence="1">
    <location>
        <begin position="57"/>
        <end position="76"/>
    </location>
</feature>
<accession>A0A645GJJ8</accession>
<dbReference type="AlphaFoldDB" id="A0A645GJJ8"/>
<evidence type="ECO:0008006" key="3">
    <source>
        <dbReference type="Google" id="ProtNLM"/>
    </source>
</evidence>
<reference evidence="2" key="1">
    <citation type="submission" date="2019-08" db="EMBL/GenBank/DDBJ databases">
        <authorList>
            <person name="Kucharzyk K."/>
            <person name="Murdoch R.W."/>
            <person name="Higgins S."/>
            <person name="Loffler F."/>
        </authorList>
    </citation>
    <scope>NUCLEOTIDE SEQUENCE</scope>
</reference>
<sequence>MAGFIGAGDVKLLTVIGAIKGYIFVLYTAIFMSLAGGAIAVLILIYQRRFWRTVCKLCRGFIIMLTSGFKIVNFGIEEEKTMFPYAVAIFTGALIAMWWMR</sequence>
<evidence type="ECO:0000313" key="2">
    <source>
        <dbReference type="EMBL" id="MPN26320.1"/>
    </source>
</evidence>
<dbReference type="Gene3D" id="1.20.120.1220">
    <property type="match status" value="1"/>
</dbReference>
<keyword evidence="1" id="KW-1133">Transmembrane helix</keyword>
<organism evidence="2">
    <name type="scientific">bioreactor metagenome</name>
    <dbReference type="NCBI Taxonomy" id="1076179"/>
    <lineage>
        <taxon>unclassified sequences</taxon>
        <taxon>metagenomes</taxon>
        <taxon>ecological metagenomes</taxon>
    </lineage>
</organism>
<keyword evidence="1" id="KW-0812">Transmembrane</keyword>
<feature type="transmembrane region" description="Helical" evidence="1">
    <location>
        <begin position="22"/>
        <end position="45"/>
    </location>
</feature>
<keyword evidence="1" id="KW-0472">Membrane</keyword>
<comment type="caution">
    <text evidence="2">The sequence shown here is derived from an EMBL/GenBank/DDBJ whole genome shotgun (WGS) entry which is preliminary data.</text>
</comment>
<evidence type="ECO:0000256" key="1">
    <source>
        <dbReference type="SAM" id="Phobius"/>
    </source>
</evidence>
<gene>
    <name evidence="2" type="ORF">SDC9_173744</name>
</gene>
<protein>
    <recommendedName>
        <fullName evidence="3">Prepilin type IV endopeptidase peptidase domain-containing protein</fullName>
    </recommendedName>
</protein>
<dbReference type="EMBL" id="VSSQ01075798">
    <property type="protein sequence ID" value="MPN26320.1"/>
    <property type="molecule type" value="Genomic_DNA"/>
</dbReference>
<feature type="transmembrane region" description="Helical" evidence="1">
    <location>
        <begin position="82"/>
        <end position="100"/>
    </location>
</feature>
<proteinExistence type="predicted"/>
<name>A0A645GJJ8_9ZZZZ</name>